<dbReference type="PROSITE" id="PS50975">
    <property type="entry name" value="ATP_GRASP"/>
    <property type="match status" value="1"/>
</dbReference>
<comment type="caution">
    <text evidence="8">The sequence shown here is derived from an EMBL/GenBank/DDBJ whole genome shotgun (WGS) entry which is preliminary data.</text>
</comment>
<dbReference type="Pfam" id="PF02786">
    <property type="entry name" value="CPSase_L_D2"/>
    <property type="match status" value="1"/>
</dbReference>
<evidence type="ECO:0000256" key="4">
    <source>
        <dbReference type="ARBA" id="ARBA00023267"/>
    </source>
</evidence>
<dbReference type="PANTHER" id="PTHR18866">
    <property type="entry name" value="CARBOXYLASE:PYRUVATE/ACETYL-COA/PROPIONYL-COA CARBOXYLASE"/>
    <property type="match status" value="1"/>
</dbReference>
<dbReference type="EMBL" id="JBHTIZ010000005">
    <property type="protein sequence ID" value="MFD0982985.1"/>
    <property type="molecule type" value="Genomic_DNA"/>
</dbReference>
<keyword evidence="4" id="KW-0092">Biotin</keyword>
<evidence type="ECO:0000256" key="2">
    <source>
        <dbReference type="ARBA" id="ARBA00022741"/>
    </source>
</evidence>
<dbReference type="InterPro" id="IPR011764">
    <property type="entry name" value="Biotin_carboxylation_dom"/>
</dbReference>
<proteinExistence type="predicted"/>
<dbReference type="PROSITE" id="PS00867">
    <property type="entry name" value="CPSASE_2"/>
    <property type="match status" value="1"/>
</dbReference>
<evidence type="ECO:0000259" key="6">
    <source>
        <dbReference type="PROSITE" id="PS50975"/>
    </source>
</evidence>
<evidence type="ECO:0000313" key="8">
    <source>
        <dbReference type="EMBL" id="MFD0982985.1"/>
    </source>
</evidence>
<keyword evidence="1" id="KW-0436">Ligase</keyword>
<gene>
    <name evidence="8" type="ORF">ACFQ0S_00715</name>
</gene>
<dbReference type="PROSITE" id="PS00866">
    <property type="entry name" value="CPSASE_1"/>
    <property type="match status" value="1"/>
</dbReference>
<reference evidence="9" key="1">
    <citation type="journal article" date="2019" name="Int. J. Syst. Evol. Microbiol.">
        <title>The Global Catalogue of Microorganisms (GCM) 10K type strain sequencing project: providing services to taxonomists for standard genome sequencing and annotation.</title>
        <authorList>
            <consortium name="The Broad Institute Genomics Platform"/>
            <consortium name="The Broad Institute Genome Sequencing Center for Infectious Disease"/>
            <person name="Wu L."/>
            <person name="Ma J."/>
        </authorList>
    </citation>
    <scope>NUCLEOTIDE SEQUENCE [LARGE SCALE GENOMIC DNA]</scope>
    <source>
        <strain evidence="9">CECT 7649</strain>
    </source>
</reference>
<dbReference type="InterPro" id="IPR005479">
    <property type="entry name" value="CPAse_ATP-bd"/>
</dbReference>
<dbReference type="InterPro" id="IPR005481">
    <property type="entry name" value="BC-like_N"/>
</dbReference>
<organism evidence="8 9">
    <name type="scientific">Flavobacterium myungsuense</name>
    <dbReference type="NCBI Taxonomy" id="651823"/>
    <lineage>
        <taxon>Bacteria</taxon>
        <taxon>Pseudomonadati</taxon>
        <taxon>Bacteroidota</taxon>
        <taxon>Flavobacteriia</taxon>
        <taxon>Flavobacteriales</taxon>
        <taxon>Flavobacteriaceae</taxon>
        <taxon>Flavobacterium</taxon>
    </lineage>
</organism>
<accession>A0ABW3IZB7</accession>
<dbReference type="SMART" id="SM00878">
    <property type="entry name" value="Biotin_carb_C"/>
    <property type="match status" value="1"/>
</dbReference>
<protein>
    <submittedName>
        <fullName evidence="8">Acetyl/propionyl/methylcrotonyl-CoA carboxylase subunit alpha</fullName>
    </submittedName>
</protein>
<sequence>MKKILVANRGEIAIRVMKTAQKMGIKTVAVYSTADRNSPHVKFADEAVWIGESPSSESYLLGSKIIEVAIALDVDAIHPGYGFLSENSEFAEEAERNNIIFIGPKSKAIEIMGSKLAAKEAVSHYNIPMVPGVDHAIIDIDEAKRTATSIGFPILIKASAGGGGKGMRVVEKEQDFVSQMNRAISEAVAAFGDGSVFIEKYVASSRHIEIQIIADSHGNVLYLFERECSIQRRHQKVVEEAPSSVLTPEIRKKMGEAAVMVAKSCDYLGAGTVEFLYDENDNFYFLEMNTRLQVEHPVTEWITGVDLVELQIRVARGEALPFKQEDIQINGHAMELRVYAEDSMNDFLPSVGHLDVYQIPYGEGIRVDNGFEQGMDIPIYYDPMLAKLITYGKTREEAIQVMLQAIHNYKVEGVQTTLPFGKFVFEHEAFRSGKFDTNFVKKYYSPEILKTQMAEEAQIAALVALKQYFEDQKIVRLPINKE</sequence>
<dbReference type="InterPro" id="IPR050856">
    <property type="entry name" value="Biotin_carboxylase_complex"/>
</dbReference>
<dbReference type="PANTHER" id="PTHR18866:SF33">
    <property type="entry name" value="METHYLCROTONOYL-COA CARBOXYLASE SUBUNIT ALPHA, MITOCHONDRIAL-RELATED"/>
    <property type="match status" value="1"/>
</dbReference>
<dbReference type="InterPro" id="IPR016185">
    <property type="entry name" value="PreATP-grasp_dom_sf"/>
</dbReference>
<feature type="domain" description="Biotin carboxylation" evidence="7">
    <location>
        <begin position="1"/>
        <end position="445"/>
    </location>
</feature>
<evidence type="ECO:0000313" key="9">
    <source>
        <dbReference type="Proteomes" id="UP001597051"/>
    </source>
</evidence>
<feature type="domain" description="ATP-grasp" evidence="6">
    <location>
        <begin position="119"/>
        <end position="316"/>
    </location>
</feature>
<evidence type="ECO:0000256" key="5">
    <source>
        <dbReference type="PROSITE-ProRule" id="PRU00409"/>
    </source>
</evidence>
<dbReference type="Gene3D" id="3.30.470.20">
    <property type="entry name" value="ATP-grasp fold, B domain"/>
    <property type="match status" value="1"/>
</dbReference>
<dbReference type="Pfam" id="PF02785">
    <property type="entry name" value="Biotin_carb_C"/>
    <property type="match status" value="1"/>
</dbReference>
<dbReference type="SUPFAM" id="SSF51246">
    <property type="entry name" value="Rudiment single hybrid motif"/>
    <property type="match status" value="1"/>
</dbReference>
<name>A0ABW3IZB7_9FLAO</name>
<dbReference type="InterPro" id="IPR005482">
    <property type="entry name" value="Biotin_COase_C"/>
</dbReference>
<dbReference type="NCBIfam" id="NF006367">
    <property type="entry name" value="PRK08591.1"/>
    <property type="match status" value="1"/>
</dbReference>
<dbReference type="Proteomes" id="UP001597051">
    <property type="component" value="Unassembled WGS sequence"/>
</dbReference>
<evidence type="ECO:0000256" key="1">
    <source>
        <dbReference type="ARBA" id="ARBA00022598"/>
    </source>
</evidence>
<evidence type="ECO:0000256" key="3">
    <source>
        <dbReference type="ARBA" id="ARBA00022840"/>
    </source>
</evidence>
<dbReference type="PROSITE" id="PS50979">
    <property type="entry name" value="BC"/>
    <property type="match status" value="1"/>
</dbReference>
<evidence type="ECO:0000259" key="7">
    <source>
        <dbReference type="PROSITE" id="PS50979"/>
    </source>
</evidence>
<dbReference type="Pfam" id="PF00289">
    <property type="entry name" value="Biotin_carb_N"/>
    <property type="match status" value="1"/>
</dbReference>
<keyword evidence="2 5" id="KW-0547">Nucleotide-binding</keyword>
<keyword evidence="3 5" id="KW-0067">ATP-binding</keyword>
<dbReference type="SUPFAM" id="SSF56059">
    <property type="entry name" value="Glutathione synthetase ATP-binding domain-like"/>
    <property type="match status" value="1"/>
</dbReference>
<dbReference type="InterPro" id="IPR011054">
    <property type="entry name" value="Rudment_hybrid_motif"/>
</dbReference>
<dbReference type="RefSeq" id="WP_379755513.1">
    <property type="nucleotide sequence ID" value="NZ_JBHSYB010000020.1"/>
</dbReference>
<dbReference type="InterPro" id="IPR011761">
    <property type="entry name" value="ATP-grasp"/>
</dbReference>
<keyword evidence="9" id="KW-1185">Reference proteome</keyword>
<dbReference type="SUPFAM" id="SSF52440">
    <property type="entry name" value="PreATP-grasp domain"/>
    <property type="match status" value="1"/>
</dbReference>